<feature type="transmembrane region" description="Helical" evidence="17">
    <location>
        <begin position="91"/>
        <end position="114"/>
    </location>
</feature>
<feature type="transmembrane region" description="Helical" evidence="17">
    <location>
        <begin position="1351"/>
        <end position="1368"/>
    </location>
</feature>
<dbReference type="Gene3D" id="1.10.287.70">
    <property type="match status" value="4"/>
</dbReference>
<evidence type="ECO:0000256" key="15">
    <source>
        <dbReference type="SAM" id="Coils"/>
    </source>
</evidence>
<feature type="transmembrane region" description="Helical" evidence="17">
    <location>
        <begin position="1468"/>
        <end position="1486"/>
    </location>
</feature>
<keyword evidence="7" id="KW-0106">Calcium</keyword>
<dbReference type="InterPro" id="IPR005445">
    <property type="entry name" value="VDCC_T_a1"/>
</dbReference>
<evidence type="ECO:0000256" key="13">
    <source>
        <dbReference type="ARBA" id="ARBA00023303"/>
    </source>
</evidence>
<dbReference type="PANTHER" id="PTHR45628">
    <property type="entry name" value="VOLTAGE-DEPENDENT CALCIUM CHANNEL TYPE A SUBUNIT ALPHA-1"/>
    <property type="match status" value="1"/>
</dbReference>
<evidence type="ECO:0000256" key="2">
    <source>
        <dbReference type="ARBA" id="ARBA00022448"/>
    </source>
</evidence>
<dbReference type="SUPFAM" id="SSF81324">
    <property type="entry name" value="Voltage-gated potassium channels"/>
    <property type="match status" value="4"/>
</dbReference>
<dbReference type="Pfam" id="PF00520">
    <property type="entry name" value="Ion_trans"/>
    <property type="match status" value="4"/>
</dbReference>
<keyword evidence="5 17" id="KW-0812">Transmembrane</keyword>
<feature type="transmembrane region" description="Helical" evidence="17">
    <location>
        <begin position="221"/>
        <end position="245"/>
    </location>
</feature>
<feature type="domain" description="Ion transport" evidence="18">
    <location>
        <begin position="96"/>
        <end position="421"/>
    </location>
</feature>
<feature type="compositionally biased region" description="Basic and acidic residues" evidence="16">
    <location>
        <begin position="888"/>
        <end position="905"/>
    </location>
</feature>
<feature type="transmembrane region" description="Helical" evidence="17">
    <location>
        <begin position="1388"/>
        <end position="1407"/>
    </location>
</feature>
<dbReference type="PANTHER" id="PTHR45628:SF39">
    <property type="entry name" value="VOLTAGE-DEPENDENT T-TYPE CALCIUM CHANNEL SUBUNIT ALPHA-1I"/>
    <property type="match status" value="1"/>
</dbReference>
<feature type="transmembrane region" description="Helical" evidence="17">
    <location>
        <begin position="1272"/>
        <end position="1295"/>
    </location>
</feature>
<dbReference type="InterPro" id="IPR050599">
    <property type="entry name" value="VDCC_alpha-1_subunit"/>
</dbReference>
<feature type="compositionally biased region" description="Low complexity" evidence="16">
    <location>
        <begin position="510"/>
        <end position="524"/>
    </location>
</feature>
<dbReference type="InterPro" id="IPR005821">
    <property type="entry name" value="Ion_trans_dom"/>
</dbReference>
<comment type="catalytic activity">
    <reaction evidence="14">
        <text>Ca(2+)(in) = Ca(2+)(out)</text>
        <dbReference type="Rhea" id="RHEA:29671"/>
        <dbReference type="ChEBI" id="CHEBI:29108"/>
    </reaction>
</comment>
<keyword evidence="12" id="KW-0325">Glycoprotein</keyword>
<feature type="transmembrane region" description="Helical" evidence="17">
    <location>
        <begin position="1073"/>
        <end position="1095"/>
    </location>
</feature>
<feature type="compositionally biased region" description="Low complexity" evidence="16">
    <location>
        <begin position="33"/>
        <end position="49"/>
    </location>
</feature>
<dbReference type="FunFam" id="1.20.120.350:FF:000008">
    <property type="entry name" value="Voltage-dependent T-type calcium channel subunit alpha"/>
    <property type="match status" value="1"/>
</dbReference>
<keyword evidence="2" id="KW-0813">Transport</keyword>
<evidence type="ECO:0000256" key="5">
    <source>
        <dbReference type="ARBA" id="ARBA00022692"/>
    </source>
</evidence>
<dbReference type="FunFam" id="1.10.287.70:FF:000053">
    <property type="entry name" value="Voltage-dependent T-type calcium channel subunit alpha"/>
    <property type="match status" value="1"/>
</dbReference>
<dbReference type="Proteomes" id="UP000694409">
    <property type="component" value="Unassembled WGS sequence"/>
</dbReference>
<feature type="transmembrane region" description="Helical" evidence="17">
    <location>
        <begin position="694"/>
        <end position="716"/>
    </location>
</feature>
<evidence type="ECO:0000256" key="7">
    <source>
        <dbReference type="ARBA" id="ARBA00022837"/>
    </source>
</evidence>
<keyword evidence="9 17" id="KW-1133">Transmembrane helix</keyword>
<evidence type="ECO:0000313" key="19">
    <source>
        <dbReference type="Ensembl" id="ENSSCAP00000006910.1"/>
    </source>
</evidence>
<feature type="transmembrane region" description="Helical" evidence="17">
    <location>
        <begin position="573"/>
        <end position="591"/>
    </location>
</feature>
<evidence type="ECO:0000256" key="6">
    <source>
        <dbReference type="ARBA" id="ARBA00022737"/>
    </source>
</evidence>
<dbReference type="Gene3D" id="1.20.120.350">
    <property type="entry name" value="Voltage-gated potassium channels. Chain C"/>
    <property type="match status" value="4"/>
</dbReference>
<keyword evidence="13" id="KW-0407">Ion channel</keyword>
<feature type="transmembrane region" description="Helical" evidence="17">
    <location>
        <begin position="772"/>
        <end position="794"/>
    </location>
</feature>
<feature type="domain" description="Ion transport" evidence="18">
    <location>
        <begin position="1351"/>
        <end position="1590"/>
    </location>
</feature>
<evidence type="ECO:0000256" key="16">
    <source>
        <dbReference type="SAM" id="MobiDB-lite"/>
    </source>
</evidence>
<dbReference type="FunFam" id="1.20.120.350:FF:000009">
    <property type="entry name" value="Voltage-dependent T-type calcium channel subunit alpha"/>
    <property type="match status" value="1"/>
</dbReference>
<feature type="transmembrane region" description="Helical" evidence="17">
    <location>
        <begin position="358"/>
        <end position="379"/>
    </location>
</feature>
<dbReference type="GO" id="GO:0005891">
    <property type="term" value="C:voltage-gated calcium channel complex"/>
    <property type="evidence" value="ECO:0007669"/>
    <property type="project" value="InterPro"/>
</dbReference>
<dbReference type="FunFam" id="1.20.120.350:FF:000012">
    <property type="entry name" value="Voltage-dependent T-type calcium channel subunit alpha"/>
    <property type="match status" value="1"/>
</dbReference>
<dbReference type="InterPro" id="IPR027359">
    <property type="entry name" value="Volt_channel_dom_sf"/>
</dbReference>
<feature type="region of interest" description="Disordered" evidence="16">
    <location>
        <begin position="817"/>
        <end position="837"/>
    </location>
</feature>
<feature type="transmembrane region" description="Helical" evidence="17">
    <location>
        <begin position="1110"/>
        <end position="1138"/>
    </location>
</feature>
<dbReference type="GO" id="GO:0008331">
    <property type="term" value="F:high voltage-gated calcium channel activity"/>
    <property type="evidence" value="ECO:0007669"/>
    <property type="project" value="TreeGrafter"/>
</dbReference>
<evidence type="ECO:0000256" key="17">
    <source>
        <dbReference type="SAM" id="Phobius"/>
    </source>
</evidence>
<dbReference type="OMA" id="MMGNIGA"/>
<comment type="subcellular location">
    <subcellularLocation>
        <location evidence="1">Membrane</location>
        <topology evidence="1">Multi-pass membrane protein</topology>
    </subcellularLocation>
</comment>
<evidence type="ECO:0000256" key="14">
    <source>
        <dbReference type="ARBA" id="ARBA00036634"/>
    </source>
</evidence>
<evidence type="ECO:0000313" key="20">
    <source>
        <dbReference type="Proteomes" id="UP000694409"/>
    </source>
</evidence>
<gene>
    <name evidence="19" type="primary">CACNA1I</name>
</gene>
<dbReference type="FunFam" id="1.10.287.70:FF:000018">
    <property type="entry name" value="Voltage-dependent T-type calcium channel subunit alpha"/>
    <property type="match status" value="1"/>
</dbReference>
<feature type="transmembrane region" description="Helical" evidence="17">
    <location>
        <begin position="134"/>
        <end position="154"/>
    </location>
</feature>
<keyword evidence="15" id="KW-0175">Coiled coil</keyword>
<feature type="compositionally biased region" description="Polar residues" evidence="16">
    <location>
        <begin position="1607"/>
        <end position="1618"/>
    </location>
</feature>
<dbReference type="GeneTree" id="ENSGT00940000158594"/>
<keyword evidence="3" id="KW-0109">Calcium transport</keyword>
<evidence type="ECO:0000256" key="4">
    <source>
        <dbReference type="ARBA" id="ARBA00022673"/>
    </source>
</evidence>
<proteinExistence type="predicted"/>
<sequence length="1756" mass="198709">MAEYVPQPPSTWPAGPQPPHTSASCPLEPVDLGILEQQIPPEQPPSSLELGEDEEVTSPPDPDVPYPDLAPVVFFCLKQTTSPRSWCIKMVLCSPWFLMMVILLNCVTLGMYQPCEDMDCLSDRCKILQVFDDFIFIFFAMEMVLKMVALGIFGKKCYLGDTWNRLDFFIVMAGMVEYSLDLQNINLSAIRTVRVLRPLKAINRVPSMRILVNLLLDTLPMLGNVLLLCFFVFFIFGIIGVQLWAGLLRNRCFMEENFTVQGDIVLPPYYQPEEDDEMPFICSLSGDNGIMGCHEIPPLKERGHECCLDKDDYYYYNSVRQEFNVSGMCVNWNQYYNVCRTGNANPHKGAINFDNIGYAWIVIFQVITLEGWVEIMYYVMDAHSFYNFIYFILLIIVGSFFMINLCLVVIATQFSETKQREHQLMQEQRARYLSSSTVASYMEPGDCYEEIFQYVCHILRKAKRRTLGLYNSVQSWRHGQEPGPAKPSGSRKSQRHHSKDCVGKAGNAHSGNVTGTGSVSLSSEGEGEGSQEDQGASALEKEEELEEGGRLKLCSDMWREVRVKLRVIVDSKYFNRGIMIAILVNTISMGIEHHEQPEELTNILEISNVVFTSMFALEMILKLAAFGLFDYLRNPYNIFDSIIVIISIWEIIGQADGGLSVLRTFRLLRVLKLVRFMPALRRQLVVLMKTMDNVATFCMLLMLFIFIFSILGMHIFGCKFSLRTDTGDTVPDRKNFDSLLWAIVTVFQILTQEDWNVVLYNGMASTSPWASLYFVALMTFGNYVLFNLLVAILVEGFQAEVSCHQGFIRRGIEGDANRSYSDEDQSSSNMEEFDQFQEVQEGSVPTPLLQSSSRSSHYGAWSRSGAWGSRRSSWNSLARGHSLKHKPPSAEHESLLSGEAHKAADGEPDGTGRVLHHRRTLSLDNKGSCDLLELASVPSGHRVTHRLGAPPGASEHQDCNGKMPSIVKEIFPKMNNHKERGEDDEEIDYVSAWWRILGLHHSPDWCELREDWSIYLFSPQNRFRLLCQTIIAHKLFDHVVLAFIFLNCITIALERPQIEHRSTERIFLTVSNYIFTAIFVAEMTLKVVSLGLYFGDQAYLRSSWNILDGFLVFVSLIDIVVSVASAGGAKILGVLRVLRLLRTLRPLRVISRAPGLKLVVETLISSLKPIGNIVLICCAFFIIFGILGVQLFKGKFYHCLGVDIRNITNRSDCMAANYKWVHHKYNFDNLGQALMSLFVLASKDGWVNIMYNGLDAVAVDQQPVINNNPWMLLYFISFLLIVSFFVLNMFVGVVVENFHKCRQHQEAEEARRREEKRLRRLEKKRRKAQRLPYYATYCHIRLLIHSVCTSHYLDIFITFIICLNVVTMSLEHYNQPVSLETALKYCNYLFTTVFVFEAVLKLVAFGLRRFFKDRWNQLDLAIVLLSVMGITLEEIEINAALPINPTIIRIMRVLRIARGERDTGQSRGVGNLGLLFMLLFFIYAALGVELFGKLVCNDENPCEGMSRHATFENFGMAFLTLFQVSTGDNWNGIMKDTLRDCSHDDRSCLSNLQFISPLYFVSFVLTAQFVLINVVVAVLMKHLDDSNKEAQEDAEMDAELEMEISHGLSSHKSGSPNSGQGKGAGTGGGGGRTEPEGHLLCLLSTQSALNCPSEKNHILGRNVPSNFTGSLIHQDDEHSGWTQRLNVCSSVLMCAKLFVPFSRNAQWLPQLCSCYFIFKPIICTIKDFCDCGSVPKDISASSCFLKDMGALFSISG</sequence>
<keyword evidence="8" id="KW-0851">Voltage-gated channel</keyword>
<feature type="compositionally biased region" description="Pro residues" evidence="16">
    <location>
        <begin position="1"/>
        <end position="19"/>
    </location>
</feature>
<accession>A0A8C9MRA2</accession>
<evidence type="ECO:0000256" key="3">
    <source>
        <dbReference type="ARBA" id="ARBA00022568"/>
    </source>
</evidence>
<feature type="compositionally biased region" description="Gly residues" evidence="16">
    <location>
        <begin position="1620"/>
        <end position="1632"/>
    </location>
</feature>
<evidence type="ECO:0000256" key="12">
    <source>
        <dbReference type="ARBA" id="ARBA00023180"/>
    </source>
</evidence>
<feature type="region of interest" description="Disordered" evidence="16">
    <location>
        <begin position="1607"/>
        <end position="1632"/>
    </location>
</feature>
<keyword evidence="6" id="KW-0677">Repeat</keyword>
<feature type="transmembrane region" description="Helical" evidence="17">
    <location>
        <begin position="1559"/>
        <end position="1580"/>
    </location>
</feature>
<name>A0A8C9MRA2_SERCA</name>
<feature type="coiled-coil region" evidence="15">
    <location>
        <begin position="1304"/>
        <end position="1331"/>
    </location>
</feature>
<evidence type="ECO:0000256" key="1">
    <source>
        <dbReference type="ARBA" id="ARBA00004141"/>
    </source>
</evidence>
<dbReference type="GO" id="GO:0098703">
    <property type="term" value="P:calcium ion import across plasma membrane"/>
    <property type="evidence" value="ECO:0007669"/>
    <property type="project" value="TreeGrafter"/>
</dbReference>
<protein>
    <submittedName>
        <fullName evidence="19">Calcium voltage-gated channel subunit alpha1 I</fullName>
    </submittedName>
</protein>
<evidence type="ECO:0000256" key="11">
    <source>
        <dbReference type="ARBA" id="ARBA00023136"/>
    </source>
</evidence>
<dbReference type="Ensembl" id="ENSSCAT00000007865.1">
    <property type="protein sequence ID" value="ENSSCAP00000006910.1"/>
    <property type="gene ID" value="ENSSCAG00000005203.1"/>
</dbReference>
<keyword evidence="10" id="KW-0406">Ion transport</keyword>
<feature type="transmembrane region" description="Helical" evidence="17">
    <location>
        <begin position="611"/>
        <end position="629"/>
    </location>
</feature>
<dbReference type="PRINTS" id="PR01629">
    <property type="entry name" value="TVDCCALPHA1"/>
</dbReference>
<feature type="region of interest" description="Disordered" evidence="16">
    <location>
        <begin position="1"/>
        <end position="63"/>
    </location>
</feature>
<evidence type="ECO:0000256" key="8">
    <source>
        <dbReference type="ARBA" id="ARBA00022882"/>
    </source>
</evidence>
<feature type="domain" description="Ion transport" evidence="18">
    <location>
        <begin position="1033"/>
        <end position="1305"/>
    </location>
</feature>
<reference evidence="19" key="1">
    <citation type="submission" date="2025-08" db="UniProtKB">
        <authorList>
            <consortium name="Ensembl"/>
        </authorList>
    </citation>
    <scope>IDENTIFICATION</scope>
</reference>
<reference evidence="19" key="2">
    <citation type="submission" date="2025-09" db="UniProtKB">
        <authorList>
            <consortium name="Ensembl"/>
        </authorList>
    </citation>
    <scope>IDENTIFICATION</scope>
</reference>
<organism evidence="19 20">
    <name type="scientific">Serinus canaria</name>
    <name type="common">Island canary</name>
    <name type="synonym">Fringilla canaria</name>
    <dbReference type="NCBI Taxonomy" id="9135"/>
    <lineage>
        <taxon>Eukaryota</taxon>
        <taxon>Metazoa</taxon>
        <taxon>Chordata</taxon>
        <taxon>Craniata</taxon>
        <taxon>Vertebrata</taxon>
        <taxon>Euteleostomi</taxon>
        <taxon>Archelosauria</taxon>
        <taxon>Archosauria</taxon>
        <taxon>Dinosauria</taxon>
        <taxon>Saurischia</taxon>
        <taxon>Theropoda</taxon>
        <taxon>Coelurosauria</taxon>
        <taxon>Aves</taxon>
        <taxon>Neognathae</taxon>
        <taxon>Neoaves</taxon>
        <taxon>Telluraves</taxon>
        <taxon>Australaves</taxon>
        <taxon>Passeriformes</taxon>
        <taxon>Passeroidea</taxon>
        <taxon>Fringillidae</taxon>
        <taxon>Carduelinae</taxon>
        <taxon>Serinus</taxon>
    </lineage>
</organism>
<keyword evidence="4" id="KW-0107">Calcium channel</keyword>
<dbReference type="FunFam" id="1.20.120.350:FF:000007">
    <property type="entry name" value="Voltage-dependent T-type calcium channel subunit alpha"/>
    <property type="match status" value="1"/>
</dbReference>
<keyword evidence="20" id="KW-1185">Reference proteome</keyword>
<feature type="domain" description="Ion transport" evidence="18">
    <location>
        <begin position="572"/>
        <end position="799"/>
    </location>
</feature>
<feature type="region of interest" description="Disordered" evidence="16">
    <location>
        <begin position="878"/>
        <end position="913"/>
    </location>
</feature>
<keyword evidence="11 17" id="KW-0472">Membrane</keyword>
<evidence type="ECO:0000259" key="18">
    <source>
        <dbReference type="Pfam" id="PF00520"/>
    </source>
</evidence>
<feature type="transmembrane region" description="Helical" evidence="17">
    <location>
        <begin position="1173"/>
        <end position="1192"/>
    </location>
</feature>
<feature type="region of interest" description="Disordered" evidence="16">
    <location>
        <begin position="477"/>
        <end position="543"/>
    </location>
</feature>
<evidence type="ECO:0000256" key="9">
    <source>
        <dbReference type="ARBA" id="ARBA00022989"/>
    </source>
</evidence>
<evidence type="ECO:0000256" key="10">
    <source>
        <dbReference type="ARBA" id="ARBA00023065"/>
    </source>
</evidence>
<feature type="transmembrane region" description="Helical" evidence="17">
    <location>
        <begin position="385"/>
        <end position="410"/>
    </location>
</feature>
<dbReference type="FunFam" id="1.10.287.70:FF:000054">
    <property type="entry name" value="Voltage-dependent T-type calcium channel subunit alpha"/>
    <property type="match status" value="1"/>
</dbReference>